<dbReference type="EMBL" id="FOPY01000016">
    <property type="protein sequence ID" value="SFI06887.1"/>
    <property type="molecule type" value="Genomic_DNA"/>
</dbReference>
<reference evidence="2 3" key="1">
    <citation type="submission" date="2016-10" db="EMBL/GenBank/DDBJ databases">
        <authorList>
            <person name="de Groot N.N."/>
        </authorList>
    </citation>
    <scope>NUCLEOTIDE SEQUENCE [LARGE SCALE GENOMIC DNA]</scope>
    <source>
        <strain evidence="2 3">CGMCC 1.6848</strain>
    </source>
</reference>
<dbReference type="InterPro" id="IPR018968">
    <property type="entry name" value="Phasin"/>
</dbReference>
<gene>
    <name evidence="2" type="ORF">SAMN04487959_11644</name>
</gene>
<keyword evidence="3" id="KW-1185">Reference proteome</keyword>
<dbReference type="Proteomes" id="UP000199040">
    <property type="component" value="Unassembled WGS sequence"/>
</dbReference>
<organism evidence="2 3">
    <name type="scientific">Modicisalibacter xianhensis</name>
    <dbReference type="NCBI Taxonomy" id="442341"/>
    <lineage>
        <taxon>Bacteria</taxon>
        <taxon>Pseudomonadati</taxon>
        <taxon>Pseudomonadota</taxon>
        <taxon>Gammaproteobacteria</taxon>
        <taxon>Oceanospirillales</taxon>
        <taxon>Halomonadaceae</taxon>
        <taxon>Modicisalibacter</taxon>
    </lineage>
</organism>
<sequence>MATKDFDKTTQQFENLFFGPARAYASLAVDYTEQLVNTQIGFAKSYADASLGQMRSLLSVKDPEGFRSYLESQQKVAKDMGDMLKVDAEKVVSLNRDFMQKSQKLVEDNMKSASKAANE</sequence>
<accession>A0A1I3F6M5</accession>
<evidence type="ECO:0000313" key="2">
    <source>
        <dbReference type="EMBL" id="SFI06887.1"/>
    </source>
</evidence>
<dbReference type="Pfam" id="PF09361">
    <property type="entry name" value="Phasin_2"/>
    <property type="match status" value="1"/>
</dbReference>
<dbReference type="AlphaFoldDB" id="A0A1I3F6M5"/>
<feature type="domain" description="Phasin" evidence="1">
    <location>
        <begin position="18"/>
        <end position="110"/>
    </location>
</feature>
<protein>
    <submittedName>
        <fullName evidence="2">Phasin family protein</fullName>
    </submittedName>
</protein>
<dbReference type="STRING" id="442341.SAMN04487959_11644"/>
<evidence type="ECO:0000313" key="3">
    <source>
        <dbReference type="Proteomes" id="UP000199040"/>
    </source>
</evidence>
<proteinExistence type="predicted"/>
<name>A0A1I3F6M5_9GAMM</name>
<dbReference type="RefSeq" id="WP_244890999.1">
    <property type="nucleotide sequence ID" value="NZ_FOPY01000016.1"/>
</dbReference>
<evidence type="ECO:0000259" key="1">
    <source>
        <dbReference type="Pfam" id="PF09361"/>
    </source>
</evidence>